<keyword evidence="3" id="KW-1185">Reference proteome</keyword>
<keyword evidence="1" id="KW-0812">Transmembrane</keyword>
<evidence type="ECO:0000313" key="2">
    <source>
        <dbReference type="EMBL" id="NMH28197.1"/>
    </source>
</evidence>
<proteinExistence type="predicted"/>
<reference evidence="2" key="1">
    <citation type="submission" date="2020-02" db="EMBL/GenBank/DDBJ databases">
        <title>Flavobacterium sp. genome.</title>
        <authorList>
            <person name="Jung H.S."/>
            <person name="Baek J.H."/>
            <person name="Jeon C.O."/>
        </authorList>
    </citation>
    <scope>NUCLEOTIDE SEQUENCE</scope>
    <source>
        <strain evidence="2">SE-s28</strain>
    </source>
</reference>
<accession>A0A972JJG6</accession>
<dbReference type="EMBL" id="JAAMPU010000104">
    <property type="protein sequence ID" value="NMH28197.1"/>
    <property type="molecule type" value="Genomic_DNA"/>
</dbReference>
<name>A0A972JJG6_9FLAO</name>
<evidence type="ECO:0000256" key="1">
    <source>
        <dbReference type="SAM" id="Phobius"/>
    </source>
</evidence>
<feature type="transmembrane region" description="Helical" evidence="1">
    <location>
        <begin position="42"/>
        <end position="61"/>
    </location>
</feature>
<protein>
    <submittedName>
        <fullName evidence="2">Uncharacterized protein</fullName>
    </submittedName>
</protein>
<evidence type="ECO:0000313" key="3">
    <source>
        <dbReference type="Proteomes" id="UP000712080"/>
    </source>
</evidence>
<organism evidence="2 3">
    <name type="scientific">Flavobacterium silvaticum</name>
    <dbReference type="NCBI Taxonomy" id="1852020"/>
    <lineage>
        <taxon>Bacteria</taxon>
        <taxon>Pseudomonadati</taxon>
        <taxon>Bacteroidota</taxon>
        <taxon>Flavobacteriia</taxon>
        <taxon>Flavobacteriales</taxon>
        <taxon>Flavobacteriaceae</taxon>
        <taxon>Flavobacterium</taxon>
    </lineage>
</organism>
<dbReference type="AlphaFoldDB" id="A0A972JJG6"/>
<dbReference type="RefSeq" id="WP_169527297.1">
    <property type="nucleotide sequence ID" value="NZ_JAAMPU010000104.1"/>
</dbReference>
<dbReference type="Proteomes" id="UP000712080">
    <property type="component" value="Unassembled WGS sequence"/>
</dbReference>
<gene>
    <name evidence="2" type="ORF">G6047_09150</name>
</gene>
<sequence>MENLDFDKQLGNVLDQRRINPSENAWERVMLQRQAKKPKRKFPFLWIAALLIVALGIFAFLNSGSDRQENAVVSAPNEVVKPMPEPVIVPEKINQTQTSNKRPESVAETLAVAVPKDEIKTPIELINTQQADLEKRKIEEIAAVVIQMNESGKTISEDDVDALIEKARREIAAGNGPTQNTDATALLRDSEDELTGEFRSNVFQNLMTHKKIKIAFGGPR</sequence>
<keyword evidence="1" id="KW-1133">Transmembrane helix</keyword>
<comment type="caution">
    <text evidence="2">The sequence shown here is derived from an EMBL/GenBank/DDBJ whole genome shotgun (WGS) entry which is preliminary data.</text>
</comment>
<keyword evidence="1" id="KW-0472">Membrane</keyword>